<dbReference type="InterPro" id="IPR006094">
    <property type="entry name" value="Oxid_FAD_bind_N"/>
</dbReference>
<dbReference type="InterPro" id="IPR016166">
    <property type="entry name" value="FAD-bd_PCMH"/>
</dbReference>
<accession>A0ABZ0LBC6</accession>
<evidence type="ECO:0000256" key="1">
    <source>
        <dbReference type="ARBA" id="ARBA00022630"/>
    </source>
</evidence>
<dbReference type="EMBL" id="CP129118">
    <property type="protein sequence ID" value="WOV89037.1"/>
    <property type="molecule type" value="Genomic_DNA"/>
</dbReference>
<dbReference type="SUPFAM" id="SSF56176">
    <property type="entry name" value="FAD-binding/transporter-associated domain-like"/>
    <property type="match status" value="1"/>
</dbReference>
<dbReference type="PANTHER" id="PTHR43762:SF1">
    <property type="entry name" value="D-ARABINONO-1,4-LACTONE OXIDASE"/>
    <property type="match status" value="1"/>
</dbReference>
<evidence type="ECO:0000256" key="2">
    <source>
        <dbReference type="ARBA" id="ARBA00023002"/>
    </source>
</evidence>
<dbReference type="InterPro" id="IPR036318">
    <property type="entry name" value="FAD-bd_PCMH-like_sf"/>
</dbReference>
<dbReference type="Gene3D" id="3.30.70.2520">
    <property type="match status" value="1"/>
</dbReference>
<keyword evidence="1" id="KW-0285">Flavoprotein</keyword>
<dbReference type="PIRSF" id="PIRSF000136">
    <property type="entry name" value="LGO_GLO"/>
    <property type="match status" value="1"/>
</dbReference>
<dbReference type="InterPro" id="IPR007173">
    <property type="entry name" value="ALO_C"/>
</dbReference>
<dbReference type="Pfam" id="PF04030">
    <property type="entry name" value="ALO"/>
    <property type="match status" value="1"/>
</dbReference>
<dbReference type="PROSITE" id="PS51387">
    <property type="entry name" value="FAD_PCMH"/>
    <property type="match status" value="1"/>
</dbReference>
<evidence type="ECO:0000313" key="5">
    <source>
        <dbReference type="Proteomes" id="UP001303902"/>
    </source>
</evidence>
<sequence length="438" mass="49660">MLPVIRSGRQTWNNWAGNVHAQPEHFHFPESVREIQQIIDSCRIRGKTLKVIGAGHSFSAVAKPDDEALSLHRMRGLVSVDRSSMEATFWAGTYLYEAAPLLASADMAFENMGDIQQQTIAGAISTGTHGTGIRFASLSNQVVAWTWVDGNGEVRHHRRDDDDLSNALSISLGLLGVLVKVTIRTVPLYSLTVTNERKPFQQAMAEWSTGLTEHRHLEWFYFPGSDSIQVKTMNETTLKKQHWHSKSMDFVKDGIIETVGFKLMSEIVRLKPQLSRKMTHFAASAIPTGTKSGYYHEILPTPRLVRFTECEYAIPLSSFKTCMEEMHGFLKAHPFYVHFPIECRVTAGEKGMLSPTQGVPSAFIAFHMYKGMDDAPYFKWVDALMKKYDGRPHFGKMNKLHGEETKALYPQLGRFLEIRKQFDPADVFMTHYMQNLLL</sequence>
<dbReference type="InterPro" id="IPR016169">
    <property type="entry name" value="FAD-bd_PCMH_sub2"/>
</dbReference>
<keyword evidence="2" id="KW-0560">Oxidoreductase</keyword>
<evidence type="ECO:0000259" key="3">
    <source>
        <dbReference type="PROSITE" id="PS51387"/>
    </source>
</evidence>
<dbReference type="NCBIfam" id="TIGR01679">
    <property type="entry name" value="bact_FAD_ox"/>
    <property type="match status" value="1"/>
</dbReference>
<dbReference type="PANTHER" id="PTHR43762">
    <property type="entry name" value="L-GULONOLACTONE OXIDASE"/>
    <property type="match status" value="1"/>
</dbReference>
<dbReference type="RefSeq" id="WP_317970703.1">
    <property type="nucleotide sequence ID" value="NZ_CP129118.1"/>
</dbReference>
<proteinExistence type="predicted"/>
<organism evidence="4 5">
    <name type="scientific">Sporosarcina oncorhynchi</name>
    <dbReference type="NCBI Taxonomy" id="3056444"/>
    <lineage>
        <taxon>Bacteria</taxon>
        <taxon>Bacillati</taxon>
        <taxon>Bacillota</taxon>
        <taxon>Bacilli</taxon>
        <taxon>Bacillales</taxon>
        <taxon>Caryophanaceae</taxon>
        <taxon>Sporosarcina</taxon>
    </lineage>
</organism>
<gene>
    <name evidence="4" type="ORF">QWT69_08005</name>
</gene>
<name>A0ABZ0LBC6_9BACL</name>
<feature type="domain" description="FAD-binding PCMH-type" evidence="3">
    <location>
        <begin position="19"/>
        <end position="188"/>
    </location>
</feature>
<dbReference type="Proteomes" id="UP001303902">
    <property type="component" value="Chromosome"/>
</dbReference>
<evidence type="ECO:0000313" key="4">
    <source>
        <dbReference type="EMBL" id="WOV89037.1"/>
    </source>
</evidence>
<reference evidence="4 5" key="1">
    <citation type="submission" date="2023-06" db="EMBL/GenBank/DDBJ databases">
        <title>Sporosarcina sp. nov., isolated from Korean tranditional fermented seafood 'Jeotgal'.</title>
        <authorList>
            <person name="Yang A.I."/>
            <person name="Shin N.-R."/>
        </authorList>
    </citation>
    <scope>NUCLEOTIDE SEQUENCE [LARGE SCALE GENOMIC DNA]</scope>
    <source>
        <strain evidence="4 5">T2O-4</strain>
    </source>
</reference>
<keyword evidence="5" id="KW-1185">Reference proteome</keyword>
<dbReference type="InterPro" id="IPR016167">
    <property type="entry name" value="FAD-bd_PCMH_sub1"/>
</dbReference>
<dbReference type="Gene3D" id="3.30.465.10">
    <property type="match status" value="1"/>
</dbReference>
<dbReference type="Gene3D" id="3.30.43.10">
    <property type="entry name" value="Uridine Diphospho-n-acetylenolpyruvylglucosamine Reductase, domain 2"/>
    <property type="match status" value="1"/>
</dbReference>
<protein>
    <submittedName>
        <fullName evidence="4">D-arabinono-1,4-lactone oxidase</fullName>
    </submittedName>
</protein>
<dbReference type="InterPro" id="IPR010031">
    <property type="entry name" value="FAD_lactone_oxidase-like"/>
</dbReference>
<dbReference type="Pfam" id="PF01565">
    <property type="entry name" value="FAD_binding_4"/>
    <property type="match status" value="1"/>
</dbReference>